<evidence type="ECO:0000313" key="1">
    <source>
        <dbReference type="EMBL" id="TDX00828.1"/>
    </source>
</evidence>
<dbReference type="SUPFAM" id="SSF48452">
    <property type="entry name" value="TPR-like"/>
    <property type="match status" value="1"/>
</dbReference>
<dbReference type="Pfam" id="PF12771">
    <property type="entry name" value="SusD-like_2"/>
    <property type="match status" value="1"/>
</dbReference>
<dbReference type="RefSeq" id="WP_133992852.1">
    <property type="nucleotide sequence ID" value="NZ_SODV01000001.1"/>
</dbReference>
<organism evidence="1 2">
    <name type="scientific">Dinghuibacter silviterrae</name>
    <dbReference type="NCBI Taxonomy" id="1539049"/>
    <lineage>
        <taxon>Bacteria</taxon>
        <taxon>Pseudomonadati</taxon>
        <taxon>Bacteroidota</taxon>
        <taxon>Chitinophagia</taxon>
        <taxon>Chitinophagales</taxon>
        <taxon>Chitinophagaceae</taxon>
        <taxon>Dinghuibacter</taxon>
    </lineage>
</organism>
<keyword evidence="2" id="KW-1185">Reference proteome</keyword>
<dbReference type="OrthoDB" id="9766256at2"/>
<dbReference type="InterPro" id="IPR041662">
    <property type="entry name" value="SusD-like_2"/>
</dbReference>
<dbReference type="Gene3D" id="1.25.40.390">
    <property type="match status" value="1"/>
</dbReference>
<dbReference type="AlphaFoldDB" id="A0A4R8DSJ5"/>
<proteinExistence type="predicted"/>
<gene>
    <name evidence="1" type="ORF">EDB95_1857</name>
</gene>
<sequence length="544" mass="59943">MKKNILSYTGLALALACAGLSGCQKGDLLSNPNVASTATTVPPSLILNRITNELYNGGGVMDGVNGNASEIPFSQVQRWNQFFVSNFAYYWGNNSYNWSNTATMYSVLKYTELMEQQVAKQYGSTTTYYSALAKFFRAYNFIWYTQRVGDIPMSEAGDANNTTPKYDLQHDVYKNCLALLDTANTLMASVVTPANQNNTMDATGDIYGLTYLQWQKVINTYKLRVLISLSKRAADNADLNITQQFAAIVTNPTKYPIMTSNADNMTYKYNAAYNKYPISPNYTPYNFFEDVCNTYLNITTADQDPRTFIAASPAPAQFYGQHKALGDFTAYVGADIDLSEGDINNNSVAGQYSYTNYARYYSDPTGATEEPYILVGYPELCFNIAEAANRGWLSGVSGLTWYNNGIAASLAMYKLADGVQIPEADSAGNSLGSVTANVTAFLANPNVVYAGDNAAGLKQILTQKYVAFWQNSGWEAFYNWRRTGVPTFGQGGPGIGTTSSGNLIPLRWQYPLDEANYNSTNYQSAIQSQYGGTDDITKPMWLIK</sequence>
<accession>A0A4R8DSJ5</accession>
<dbReference type="InterPro" id="IPR011990">
    <property type="entry name" value="TPR-like_helical_dom_sf"/>
</dbReference>
<comment type="caution">
    <text evidence="1">The sequence shown here is derived from an EMBL/GenBank/DDBJ whole genome shotgun (WGS) entry which is preliminary data.</text>
</comment>
<reference evidence="1 2" key="1">
    <citation type="submission" date="2019-03" db="EMBL/GenBank/DDBJ databases">
        <title>Genomic Encyclopedia of Type Strains, Phase IV (KMG-IV): sequencing the most valuable type-strain genomes for metagenomic binning, comparative biology and taxonomic classification.</title>
        <authorList>
            <person name="Goeker M."/>
        </authorList>
    </citation>
    <scope>NUCLEOTIDE SEQUENCE [LARGE SCALE GENOMIC DNA]</scope>
    <source>
        <strain evidence="1 2">DSM 100059</strain>
    </source>
</reference>
<evidence type="ECO:0000313" key="2">
    <source>
        <dbReference type="Proteomes" id="UP000294498"/>
    </source>
</evidence>
<name>A0A4R8DSJ5_9BACT</name>
<dbReference type="Proteomes" id="UP000294498">
    <property type="component" value="Unassembled WGS sequence"/>
</dbReference>
<protein>
    <submittedName>
        <fullName evidence="1">SusD-like starch-binding protein associating with outer membrane</fullName>
    </submittedName>
</protein>
<dbReference type="EMBL" id="SODV01000001">
    <property type="protein sequence ID" value="TDX00828.1"/>
    <property type="molecule type" value="Genomic_DNA"/>
</dbReference>
<dbReference type="PROSITE" id="PS51257">
    <property type="entry name" value="PROKAR_LIPOPROTEIN"/>
    <property type="match status" value="1"/>
</dbReference>